<comment type="caution">
    <text evidence="2">The sequence shown here is derived from an EMBL/GenBank/DDBJ whole genome shotgun (WGS) entry which is preliminary data.</text>
</comment>
<feature type="compositionally biased region" description="Low complexity" evidence="1">
    <location>
        <begin position="100"/>
        <end position="109"/>
    </location>
</feature>
<gene>
    <name evidence="2" type="ORF">GCM10012280_50890</name>
</gene>
<dbReference type="AlphaFoldDB" id="A0A917ZVU9"/>
<protein>
    <submittedName>
        <fullName evidence="2">Uncharacterized protein</fullName>
    </submittedName>
</protein>
<feature type="compositionally biased region" description="Low complexity" evidence="1">
    <location>
        <begin position="50"/>
        <end position="77"/>
    </location>
</feature>
<reference evidence="2" key="2">
    <citation type="submission" date="2020-09" db="EMBL/GenBank/DDBJ databases">
        <authorList>
            <person name="Sun Q."/>
            <person name="Zhou Y."/>
        </authorList>
    </citation>
    <scope>NUCLEOTIDE SEQUENCE</scope>
    <source>
        <strain evidence="2">CGMCC 4.7201</strain>
    </source>
</reference>
<evidence type="ECO:0000313" key="2">
    <source>
        <dbReference type="EMBL" id="GGO94905.1"/>
    </source>
</evidence>
<evidence type="ECO:0000313" key="3">
    <source>
        <dbReference type="Proteomes" id="UP000641932"/>
    </source>
</evidence>
<organism evidence="2 3">
    <name type="scientific">Wenjunlia tyrosinilytica</name>
    <dbReference type="NCBI Taxonomy" id="1544741"/>
    <lineage>
        <taxon>Bacteria</taxon>
        <taxon>Bacillati</taxon>
        <taxon>Actinomycetota</taxon>
        <taxon>Actinomycetes</taxon>
        <taxon>Kitasatosporales</taxon>
        <taxon>Streptomycetaceae</taxon>
        <taxon>Wenjunlia</taxon>
    </lineage>
</organism>
<evidence type="ECO:0000256" key="1">
    <source>
        <dbReference type="SAM" id="MobiDB-lite"/>
    </source>
</evidence>
<name>A0A917ZVU9_9ACTN</name>
<dbReference type="RefSeq" id="WP_189134115.1">
    <property type="nucleotide sequence ID" value="NZ_BMMS01000024.1"/>
</dbReference>
<reference evidence="2" key="1">
    <citation type="journal article" date="2014" name="Int. J. Syst. Evol. Microbiol.">
        <title>Complete genome sequence of Corynebacterium casei LMG S-19264T (=DSM 44701T), isolated from a smear-ripened cheese.</title>
        <authorList>
            <consortium name="US DOE Joint Genome Institute (JGI-PGF)"/>
            <person name="Walter F."/>
            <person name="Albersmeier A."/>
            <person name="Kalinowski J."/>
            <person name="Ruckert C."/>
        </authorList>
    </citation>
    <scope>NUCLEOTIDE SEQUENCE</scope>
    <source>
        <strain evidence="2">CGMCC 4.7201</strain>
    </source>
</reference>
<feature type="compositionally biased region" description="Basic and acidic residues" evidence="1">
    <location>
        <begin position="204"/>
        <end position="219"/>
    </location>
</feature>
<feature type="compositionally biased region" description="Low complexity" evidence="1">
    <location>
        <begin position="172"/>
        <end position="181"/>
    </location>
</feature>
<keyword evidence="3" id="KW-1185">Reference proteome</keyword>
<feature type="region of interest" description="Disordered" evidence="1">
    <location>
        <begin position="1"/>
        <end position="243"/>
    </location>
</feature>
<feature type="compositionally biased region" description="Basic and acidic residues" evidence="1">
    <location>
        <begin position="90"/>
        <end position="99"/>
    </location>
</feature>
<dbReference type="Proteomes" id="UP000641932">
    <property type="component" value="Unassembled WGS sequence"/>
</dbReference>
<sequence>MPDFFDRLLARHAPDRRGAPGGAARVRPRLPGPFERVETTGVEPLEPSLPSAGAPGSRAAAAHPAPGPGRAESAAGPAPTPAGPRPASSAHDRRPRPEAPRAAAPAPLLVAPPVPTAVPGPIAQRVQRRRPEDGGGGREERRAQRPQQPRSAPAGPQPAVRPAPAPAPARPQAPRRAAAKASDAERRRRRQPAEQVVHVSIGRLEVKAAERKGAAKPVKDTAAGRPAPSMKLDQYLSRGEARP</sequence>
<feature type="compositionally biased region" description="Pro residues" evidence="1">
    <location>
        <begin position="155"/>
        <end position="171"/>
    </location>
</feature>
<proteinExistence type="predicted"/>
<dbReference type="EMBL" id="BMMS01000024">
    <property type="protein sequence ID" value="GGO94905.1"/>
    <property type="molecule type" value="Genomic_DNA"/>
</dbReference>
<feature type="compositionally biased region" description="Low complexity" evidence="1">
    <location>
        <begin position="145"/>
        <end position="154"/>
    </location>
</feature>
<feature type="compositionally biased region" description="Basic and acidic residues" evidence="1">
    <location>
        <begin position="129"/>
        <end position="143"/>
    </location>
</feature>
<accession>A0A917ZVU9</accession>
<feature type="compositionally biased region" description="Basic and acidic residues" evidence="1">
    <location>
        <begin position="1"/>
        <end position="18"/>
    </location>
</feature>